<evidence type="ECO:0000259" key="11">
    <source>
        <dbReference type="PROSITE" id="PS51847"/>
    </source>
</evidence>
<feature type="compositionally biased region" description="Basic and acidic residues" evidence="9">
    <location>
        <begin position="1037"/>
        <end position="1058"/>
    </location>
</feature>
<feature type="compositionally biased region" description="Low complexity" evidence="9">
    <location>
        <begin position="1068"/>
        <end position="1091"/>
    </location>
</feature>
<dbReference type="InterPro" id="IPR031468">
    <property type="entry name" value="SMP_LBD"/>
</dbReference>
<feature type="region of interest" description="Disordered" evidence="9">
    <location>
        <begin position="875"/>
        <end position="1124"/>
    </location>
</feature>
<evidence type="ECO:0000256" key="5">
    <source>
        <dbReference type="ARBA" id="ARBA00022989"/>
    </source>
</evidence>
<feature type="region of interest" description="Disordered" evidence="9">
    <location>
        <begin position="544"/>
        <end position="713"/>
    </location>
</feature>
<name>S8BNW5_DACHA</name>
<dbReference type="Proteomes" id="UP000015100">
    <property type="component" value="Unassembled WGS sequence"/>
</dbReference>
<evidence type="ECO:0000313" key="13">
    <source>
        <dbReference type="Proteomes" id="UP000015100"/>
    </source>
</evidence>
<dbReference type="Pfam" id="PF15413">
    <property type="entry name" value="PH_11"/>
    <property type="match status" value="1"/>
</dbReference>
<dbReference type="GO" id="GO:0032865">
    <property type="term" value="C:ERMES complex"/>
    <property type="evidence" value="ECO:0007669"/>
    <property type="project" value="TreeGrafter"/>
</dbReference>
<feature type="compositionally biased region" description="Low complexity" evidence="9">
    <location>
        <begin position="738"/>
        <end position="757"/>
    </location>
</feature>
<keyword evidence="2" id="KW-0813">Transport</keyword>
<comment type="caution">
    <text evidence="12">The sequence shown here is derived from an EMBL/GenBank/DDBJ whole genome shotgun (WGS) entry which is preliminary data.</text>
</comment>
<evidence type="ECO:0000256" key="7">
    <source>
        <dbReference type="ARBA" id="ARBA00023121"/>
    </source>
</evidence>
<evidence type="ECO:0000256" key="9">
    <source>
        <dbReference type="SAM" id="MobiDB-lite"/>
    </source>
</evidence>
<keyword evidence="13" id="KW-1185">Reference proteome</keyword>
<feature type="domain" description="SMP-LTD" evidence="11">
    <location>
        <begin position="279"/>
        <end position="472"/>
    </location>
</feature>
<protein>
    <recommendedName>
        <fullName evidence="11">SMP-LTD domain-containing protein</fullName>
    </recommendedName>
</protein>
<feature type="compositionally biased region" description="Low complexity" evidence="9">
    <location>
        <begin position="556"/>
        <end position="565"/>
    </location>
</feature>
<dbReference type="PANTHER" id="PTHR13466">
    <property type="entry name" value="TEX2 PROTEIN-RELATED"/>
    <property type="match status" value="1"/>
</dbReference>
<accession>S8BNW5</accession>
<evidence type="ECO:0000256" key="4">
    <source>
        <dbReference type="ARBA" id="ARBA00022824"/>
    </source>
</evidence>
<feature type="region of interest" description="Disordered" evidence="9">
    <location>
        <begin position="494"/>
        <end position="525"/>
    </location>
</feature>
<feature type="region of interest" description="Disordered" evidence="9">
    <location>
        <begin position="56"/>
        <end position="82"/>
    </location>
</feature>
<keyword evidence="7" id="KW-0446">Lipid-binding</keyword>
<dbReference type="GO" id="GO:0005789">
    <property type="term" value="C:endoplasmic reticulum membrane"/>
    <property type="evidence" value="ECO:0007669"/>
    <property type="project" value="UniProtKB-SubCell"/>
</dbReference>
<keyword evidence="6" id="KW-0445">Lipid transport</keyword>
<dbReference type="GO" id="GO:1990456">
    <property type="term" value="P:mitochondrion-endoplasmic reticulum membrane tethering"/>
    <property type="evidence" value="ECO:0007669"/>
    <property type="project" value="TreeGrafter"/>
</dbReference>
<feature type="compositionally biased region" description="Low complexity" evidence="9">
    <location>
        <begin position="967"/>
        <end position="983"/>
    </location>
</feature>
<reference evidence="13" key="2">
    <citation type="submission" date="2013-04" db="EMBL/GenBank/DDBJ databases">
        <title>Genomic mechanisms accounting for the adaptation to parasitism in nematode-trapping fungi.</title>
        <authorList>
            <person name="Ahren D.G."/>
        </authorList>
    </citation>
    <scope>NUCLEOTIDE SEQUENCE [LARGE SCALE GENOMIC DNA]</scope>
    <source>
        <strain evidence="13">CBS 200.50</strain>
    </source>
</reference>
<keyword evidence="8 10" id="KW-0472">Membrane</keyword>
<gene>
    <name evidence="12" type="ORF">H072_9586</name>
</gene>
<feature type="region of interest" description="Disordered" evidence="9">
    <location>
        <begin position="800"/>
        <end position="820"/>
    </location>
</feature>
<feature type="compositionally biased region" description="Polar residues" evidence="9">
    <location>
        <begin position="630"/>
        <end position="646"/>
    </location>
</feature>
<feature type="compositionally biased region" description="Basic and acidic residues" evidence="9">
    <location>
        <begin position="1092"/>
        <end position="1101"/>
    </location>
</feature>
<feature type="compositionally biased region" description="Low complexity" evidence="9">
    <location>
        <begin position="603"/>
        <end position="616"/>
    </location>
</feature>
<feature type="compositionally biased region" description="Pro residues" evidence="9">
    <location>
        <begin position="952"/>
        <end position="961"/>
    </location>
</feature>
<dbReference type="EMBL" id="AQGS01000823">
    <property type="protein sequence ID" value="EPS36857.1"/>
    <property type="molecule type" value="Genomic_DNA"/>
</dbReference>
<feature type="compositionally biased region" description="Low complexity" evidence="9">
    <location>
        <begin position="908"/>
        <end position="921"/>
    </location>
</feature>
<evidence type="ECO:0000256" key="3">
    <source>
        <dbReference type="ARBA" id="ARBA00022692"/>
    </source>
</evidence>
<organism evidence="12 13">
    <name type="scientific">Dactylellina haptotyla (strain CBS 200.50)</name>
    <name type="common">Nematode-trapping fungus</name>
    <name type="synonym">Monacrosporium haptotylum</name>
    <dbReference type="NCBI Taxonomy" id="1284197"/>
    <lineage>
        <taxon>Eukaryota</taxon>
        <taxon>Fungi</taxon>
        <taxon>Dikarya</taxon>
        <taxon>Ascomycota</taxon>
        <taxon>Pezizomycotina</taxon>
        <taxon>Orbiliomycetes</taxon>
        <taxon>Orbiliales</taxon>
        <taxon>Orbiliaceae</taxon>
        <taxon>Dactylellina</taxon>
    </lineage>
</organism>
<dbReference type="GO" id="GO:0015914">
    <property type="term" value="P:phospholipid transport"/>
    <property type="evidence" value="ECO:0007669"/>
    <property type="project" value="TreeGrafter"/>
</dbReference>
<dbReference type="HOGENOM" id="CLU_006760_1_0_1"/>
<proteinExistence type="predicted"/>
<dbReference type="GO" id="GO:0008289">
    <property type="term" value="F:lipid binding"/>
    <property type="evidence" value="ECO:0007669"/>
    <property type="project" value="UniProtKB-KW"/>
</dbReference>
<dbReference type="OMA" id="FETKHII"/>
<dbReference type="PANTHER" id="PTHR13466:SF19">
    <property type="entry name" value="NUCLEUS-VACUOLE JUNCTION PROTEIN 2"/>
    <property type="match status" value="1"/>
</dbReference>
<keyword evidence="4" id="KW-0256">Endoplasmic reticulum</keyword>
<feature type="region of interest" description="Disordered" evidence="9">
    <location>
        <begin position="735"/>
        <end position="774"/>
    </location>
</feature>
<sequence>MGFWFAYFLGAFTFVPFVCSLIFALAYYTFPTVFQDQSPKGPLRLPTDDDKVFASTDDVSRLKRNNSQDGDGTSTPQPESKDVAAGYFAVTREYVPGGVNGKPPERPTPNGNLPTESPSVYQTMYRSLFERKPAATASVSTNTKGKNVFFVVLRHGHLMLYDDSEQVEVRHVISLTHHTASIYGGEGEIIPEGELYIKRNAIRLSRRETFGPSAITNATSMTKPFFLFSENCSDKEDFYFALVKNQEREDSKDGQVPPSRPLGFETKHIISLVQRLHSSEEDLQTRWLNGLVGRLFLALYRTNEVEEHIRSKITKKIARVKRPAFLSNIIVQKIDCGEGAPFITNPKMRELTADGEFSIEGDVKYAGNFRIEISTVATLSLGNRFKPRQVPLVLAVVFKKLEGHAIVRLKPPPSNRFWFTFSEMPKMDVAVEPIVSSRQITWSLVLRPIENRIKEVIAETVVSPNWDDIPFVPTLDEPLRGGLWESMRAGSWKNADLPAKGSVEDAEKNDKAHEENDGVDTPPSLNTLLEQEKSMSMPVLIGIEPEPKATNKPRRSASSASTPPAVDEDKAVSSGLDSPSRTPTQRHKSRRSASIGTPISMPASAVVGTTTVTANAERQEPKYDDDKSDAVSSVLSITKSRSSSVSGPAGDQTPYGSPTLNDSATGLSPSSASVTTIETGSMTPATTATGDSKSVKSWKSMASTDTNKTTNTAAENLKTRLGTFKSNFSNISFPKAFNNNSNGNGNTSNNPKGSTSPGESAATGSPQPSLNPEKNAFATFASTTVALKKWYINTRNKNEAGSATSGGNGNGNPAAGSTIVESGFHPVSEMENAAQAIGIAVPDDDVKPEPVEAPPTAILSNKAWQFGNADVPAEIVPSNNSTASLPANLGSPPPPAVTADSTDRKNSDSGSESSGKSNPGSVRYKYPVPPWEIPQAPAKRTAPIEVPKRKALPPPLLPPRQPGGISGRAISSSSSSKPMSMAGEQQEMMVIAAPVGDPTSNPATPGEPEIPLQGVYLGSESPEERRMGSGRGAALRAEWERKNSADEKGKARDSRLELPDYDGEGVARRLSSSGASVRSNGSRGSRGSTESSRWEMKDRPYGRRTTSYEEDQAPTSRSWKSEEEDWRLRNRLVSEITGEEG</sequence>
<comment type="subcellular location">
    <subcellularLocation>
        <location evidence="1">Endoplasmic reticulum membrane</location>
    </subcellularLocation>
</comment>
<feature type="compositionally biased region" description="Polar residues" evidence="9">
    <location>
        <begin position="65"/>
        <end position="78"/>
    </location>
</feature>
<evidence type="ECO:0000256" key="2">
    <source>
        <dbReference type="ARBA" id="ARBA00022448"/>
    </source>
</evidence>
<feature type="compositionally biased region" description="Polar residues" evidence="9">
    <location>
        <begin position="762"/>
        <end position="772"/>
    </location>
</feature>
<feature type="compositionally biased region" description="Polar residues" evidence="9">
    <location>
        <begin position="654"/>
        <end position="713"/>
    </location>
</feature>
<dbReference type="CDD" id="cd21675">
    <property type="entry name" value="SMP_TEX2"/>
    <property type="match status" value="1"/>
</dbReference>
<dbReference type="eggNOG" id="KOG2238">
    <property type="taxonomic scope" value="Eukaryota"/>
</dbReference>
<feature type="compositionally biased region" description="Basic and acidic residues" evidence="9">
    <location>
        <begin position="617"/>
        <end position="629"/>
    </location>
</feature>
<feature type="region of interest" description="Disordered" evidence="9">
    <location>
        <begin position="97"/>
        <end position="117"/>
    </location>
</feature>
<dbReference type="AlphaFoldDB" id="S8BNW5"/>
<evidence type="ECO:0000256" key="8">
    <source>
        <dbReference type="ARBA" id="ARBA00023136"/>
    </source>
</evidence>
<dbReference type="OrthoDB" id="26740at2759"/>
<evidence type="ECO:0000256" key="10">
    <source>
        <dbReference type="SAM" id="Phobius"/>
    </source>
</evidence>
<feature type="compositionally biased region" description="Basic and acidic residues" evidence="9">
    <location>
        <begin position="502"/>
        <end position="516"/>
    </location>
</feature>
<evidence type="ECO:0000256" key="1">
    <source>
        <dbReference type="ARBA" id="ARBA00004586"/>
    </source>
</evidence>
<dbReference type="PROSITE" id="PS51847">
    <property type="entry name" value="SMP"/>
    <property type="match status" value="1"/>
</dbReference>
<keyword evidence="3 10" id="KW-0812">Transmembrane</keyword>
<feature type="transmembrane region" description="Helical" evidence="10">
    <location>
        <begin position="7"/>
        <end position="30"/>
    </location>
</feature>
<reference evidence="12 13" key="1">
    <citation type="journal article" date="2013" name="PLoS Genet.">
        <title>Genomic mechanisms accounting for the adaptation to parasitism in nematode-trapping fungi.</title>
        <authorList>
            <person name="Meerupati T."/>
            <person name="Andersson K.M."/>
            <person name="Friman E."/>
            <person name="Kumar D."/>
            <person name="Tunlid A."/>
            <person name="Ahren D."/>
        </authorList>
    </citation>
    <scope>NUCLEOTIDE SEQUENCE [LARGE SCALE GENOMIC DNA]</scope>
    <source>
        <strain evidence="12 13">CBS 200.50</strain>
    </source>
</reference>
<keyword evidence="5 10" id="KW-1133">Transmembrane helix</keyword>
<evidence type="ECO:0000256" key="6">
    <source>
        <dbReference type="ARBA" id="ARBA00023055"/>
    </source>
</evidence>
<evidence type="ECO:0000313" key="12">
    <source>
        <dbReference type="EMBL" id="EPS36857.1"/>
    </source>
</evidence>
<dbReference type="STRING" id="1284197.S8BNW5"/>